<sequence>MGQQNWTERLDPHPAGCLGEDGRETCKREDSGPLGGLWKVHLLRRWHRLCRVLGVKDSFYQRFPLRC</sequence>
<protein>
    <submittedName>
        <fullName evidence="1">Alternative protein TNFRSF10A</fullName>
    </submittedName>
</protein>
<proteinExistence type="predicted"/>
<dbReference type="OrthoDB" id="9417953at2759"/>
<organism evidence="1">
    <name type="scientific">Homo sapiens</name>
    <name type="common">Human</name>
    <dbReference type="NCBI Taxonomy" id="9606"/>
    <lineage>
        <taxon>Eukaryota</taxon>
        <taxon>Metazoa</taxon>
        <taxon>Chordata</taxon>
        <taxon>Craniata</taxon>
        <taxon>Vertebrata</taxon>
        <taxon>Euteleostomi</taxon>
        <taxon>Mammalia</taxon>
        <taxon>Eutheria</taxon>
        <taxon>Euarchontoglires</taxon>
        <taxon>Primates</taxon>
        <taxon>Haplorrhini</taxon>
        <taxon>Catarrhini</taxon>
        <taxon>Hominidae</taxon>
        <taxon>Homo</taxon>
    </lineage>
</organism>
<accession>L8EA63</accession>
<dbReference type="ChiTaRS" id="TNFRSF10A">
    <property type="organism name" value="human"/>
</dbReference>
<gene>
    <name evidence="1" type="primary">TNFRSF10A</name>
</gene>
<name>L8EA63_HUMAN</name>
<dbReference type="EMBL" id="HF583741">
    <property type="protein sequence ID" value="CCQ43238.1"/>
    <property type="molecule type" value="Genomic_DNA"/>
</dbReference>
<evidence type="ECO:0000313" key="1">
    <source>
        <dbReference type="EMBL" id="CCQ43238.1"/>
    </source>
</evidence>
<reference evidence="1" key="1">
    <citation type="journal article" date="2013" name="PLoS ONE">
        <title>Direct detection of alternative open reading frames translation products in human significantly expands the proteome.</title>
        <authorList>
            <person name="Vanderperre B."/>
            <person name="Lucier J.-F."/>
            <person name="Motard J."/>
            <person name="Tremblay G."/>
            <person name="Vanderperre S."/>
            <person name="Wisztorski M."/>
            <person name="Salzet M."/>
            <person name="Boisvert F.-M."/>
            <person name="Roucou X."/>
        </authorList>
    </citation>
    <scope>NUCLEOTIDE SEQUENCE</scope>
</reference>
<dbReference type="AlphaFoldDB" id="L8EA63"/>